<feature type="region of interest" description="Disordered" evidence="1">
    <location>
        <begin position="93"/>
        <end position="113"/>
    </location>
</feature>
<dbReference type="OrthoDB" id="5149911at2"/>
<evidence type="ECO:0000256" key="1">
    <source>
        <dbReference type="SAM" id="MobiDB-lite"/>
    </source>
</evidence>
<dbReference type="RefSeq" id="WP_121029630.1">
    <property type="nucleotide sequence ID" value="NZ_PNJG02000001.1"/>
</dbReference>
<accession>A0A495A883</accession>
<feature type="region of interest" description="Disordered" evidence="1">
    <location>
        <begin position="1"/>
        <end position="23"/>
    </location>
</feature>
<reference evidence="2 3" key="1">
    <citation type="submission" date="2018-10" db="EMBL/GenBank/DDBJ databases">
        <title>Kocuria tytouropygialis sp. nov., isolated from the uropygial gland of an American barn owl (Tyto furcata).</title>
        <authorList>
            <person name="Braun M.S."/>
            <person name="Wang E."/>
            <person name="Zimmermann S."/>
            <person name="Wagner H."/>
            <person name="Wink M."/>
        </authorList>
    </citation>
    <scope>NUCLEOTIDE SEQUENCE [LARGE SCALE GENOMIC DNA]</scope>
    <source>
        <strain evidence="2 3">442</strain>
    </source>
</reference>
<sequence>MTTLKWQDPPLSKAGKGRAASRERDAVVAQLKECPGRWALVQEQCRNSGAGTSWRQRGCNATAVRRDDGKGYDVYAQWPEVDPAEVDPYVARRRAKGVPRDGRPASNGLRSVS</sequence>
<name>A0A495A883_9MICC</name>
<protein>
    <submittedName>
        <fullName evidence="2">Uncharacterized protein</fullName>
    </submittedName>
</protein>
<keyword evidence="3" id="KW-1185">Reference proteome</keyword>
<proteinExistence type="predicted"/>
<dbReference type="Proteomes" id="UP000249516">
    <property type="component" value="Unassembled WGS sequence"/>
</dbReference>
<dbReference type="AlphaFoldDB" id="A0A495A883"/>
<gene>
    <name evidence="2" type="ORF">C1C97_000700</name>
</gene>
<evidence type="ECO:0000313" key="3">
    <source>
        <dbReference type="Proteomes" id="UP000249516"/>
    </source>
</evidence>
<organism evidence="2 3">
    <name type="scientific">Kocuria tytonis</name>
    <dbReference type="NCBI Taxonomy" id="2054280"/>
    <lineage>
        <taxon>Bacteria</taxon>
        <taxon>Bacillati</taxon>
        <taxon>Actinomycetota</taxon>
        <taxon>Actinomycetes</taxon>
        <taxon>Micrococcales</taxon>
        <taxon>Micrococcaceae</taxon>
        <taxon>Kocuria</taxon>
    </lineage>
</organism>
<comment type="caution">
    <text evidence="2">The sequence shown here is derived from an EMBL/GenBank/DDBJ whole genome shotgun (WGS) entry which is preliminary data.</text>
</comment>
<evidence type="ECO:0000313" key="2">
    <source>
        <dbReference type="EMBL" id="RKQ36241.1"/>
    </source>
</evidence>
<dbReference type="EMBL" id="PNJG02000001">
    <property type="protein sequence ID" value="RKQ36241.1"/>
    <property type="molecule type" value="Genomic_DNA"/>
</dbReference>